<dbReference type="RefSeq" id="WP_067382088.1">
    <property type="nucleotide sequence ID" value="NZ_CP015839.1"/>
</dbReference>
<dbReference type="Proteomes" id="UP000078070">
    <property type="component" value="Chromosome"/>
</dbReference>
<dbReference type="InterPro" id="IPR016039">
    <property type="entry name" value="Thiolase-like"/>
</dbReference>
<dbReference type="OrthoDB" id="6113844at2"/>
<gene>
    <name evidence="1" type="ORF">A8C75_11175</name>
</gene>
<accession>A0A1A9EZ26</accession>
<dbReference type="EMBL" id="CP015839">
    <property type="protein sequence ID" value="ANG62990.1"/>
    <property type="molecule type" value="Genomic_DNA"/>
</dbReference>
<proteinExistence type="predicted"/>
<dbReference type="Gene3D" id="3.40.47.10">
    <property type="match status" value="1"/>
</dbReference>
<protein>
    <recommendedName>
        <fullName evidence="3">Acetyl-CoA acetyltransferase</fullName>
    </recommendedName>
</protein>
<dbReference type="AlphaFoldDB" id="A0A1A9EZ26"/>
<organism evidence="1 2">
    <name type="scientific">Marinobacterium aestuarii</name>
    <dbReference type="NCBI Taxonomy" id="1821621"/>
    <lineage>
        <taxon>Bacteria</taxon>
        <taxon>Pseudomonadati</taxon>
        <taxon>Pseudomonadota</taxon>
        <taxon>Gammaproteobacteria</taxon>
        <taxon>Oceanospirillales</taxon>
        <taxon>Oceanospirillaceae</taxon>
        <taxon>Marinobacterium</taxon>
    </lineage>
</organism>
<reference evidence="2" key="1">
    <citation type="submission" date="2016-05" db="EMBL/GenBank/DDBJ databases">
        <authorList>
            <person name="Baek K."/>
            <person name="Yang S.-J."/>
        </authorList>
    </citation>
    <scope>NUCLEOTIDE SEQUENCE [LARGE SCALE GENOMIC DNA]</scope>
    <source>
        <strain evidence="2">ST58-10</strain>
    </source>
</reference>
<dbReference type="GO" id="GO:0016746">
    <property type="term" value="F:acyltransferase activity"/>
    <property type="evidence" value="ECO:0007669"/>
    <property type="project" value="InterPro"/>
</dbReference>
<dbReference type="STRING" id="1821621.A8C75_11175"/>
<evidence type="ECO:0000313" key="2">
    <source>
        <dbReference type="Proteomes" id="UP000078070"/>
    </source>
</evidence>
<dbReference type="KEGG" id="mars:A8C75_11175"/>
<evidence type="ECO:0000313" key="1">
    <source>
        <dbReference type="EMBL" id="ANG62990.1"/>
    </source>
</evidence>
<sequence length="353" mass="39001">MTRALIIAAVRTLDSLGSQQHCLDLEARIRAQGLDIHELVIEPLSTDWHSPEPEDHFRSGCAPIEALARAHALIGEGVQAVLIRGEDLIKSGYSREERHRLMAVYGTDYPLTQAYTDLAENYLARQNLDAERFRELAQCLFENYSTTYLDRHGGDGNTPELPGAAWFEPVTALFRGVDCANPMVDFSGRLLICSEALVNALKVPQSERIEIRGVGLRRLAGDGRDHIDEIAGYNHLRSAYVECCTMADINFAQRFRAGDALLETYTCFPVVPMAFLQVSGLIDVLDEMPDFLARHSVTITGGMNLARGAWNNPALNGLISMHHRLQQGDEHIGLVHGNGGLGYRQGVALLVKI</sequence>
<reference evidence="1 2" key="2">
    <citation type="journal article" date="2018" name="Int. J. Syst. Evol. Microbiol.">
        <title>Marinobacterium aestuarii sp. nov., a benzene-degrading marine bacterium isolated from estuary sediment.</title>
        <authorList>
            <person name="Bae S.S."/>
            <person name="Jung J."/>
            <person name="Chung D."/>
            <person name="Baek K."/>
        </authorList>
    </citation>
    <scope>NUCLEOTIDE SEQUENCE [LARGE SCALE GENOMIC DNA]</scope>
    <source>
        <strain evidence="1 2">ST58-10</strain>
    </source>
</reference>
<keyword evidence="2" id="KW-1185">Reference proteome</keyword>
<evidence type="ECO:0008006" key="3">
    <source>
        <dbReference type="Google" id="ProtNLM"/>
    </source>
</evidence>
<name>A0A1A9EZ26_9GAMM</name>